<dbReference type="RefSeq" id="WP_115670025.1">
    <property type="nucleotide sequence ID" value="NZ_UEYP01000004.1"/>
</dbReference>
<protein>
    <recommendedName>
        <fullName evidence="2">BON domain-containing protein</fullName>
    </recommendedName>
</protein>
<accession>A0A376AHM6</accession>
<dbReference type="EMBL" id="UEYP01000004">
    <property type="protein sequence ID" value="SSC67352.1"/>
    <property type="molecule type" value="Genomic_DNA"/>
</dbReference>
<feature type="compositionally biased region" description="Basic and acidic residues" evidence="1">
    <location>
        <begin position="1"/>
        <end position="25"/>
    </location>
</feature>
<organism evidence="3 4">
    <name type="scientific">Ciceribacter selenitireducens ATCC BAA-1503</name>
    <dbReference type="NCBI Taxonomy" id="1336235"/>
    <lineage>
        <taxon>Bacteria</taxon>
        <taxon>Pseudomonadati</taxon>
        <taxon>Pseudomonadota</taxon>
        <taxon>Alphaproteobacteria</taxon>
        <taxon>Hyphomicrobiales</taxon>
        <taxon>Rhizobiaceae</taxon>
        <taxon>Ciceribacter</taxon>
    </lineage>
</organism>
<name>A0A376AHM6_9HYPH</name>
<dbReference type="InterPro" id="IPR007055">
    <property type="entry name" value="BON_dom"/>
</dbReference>
<evidence type="ECO:0000313" key="3">
    <source>
        <dbReference type="EMBL" id="SSC67352.1"/>
    </source>
</evidence>
<proteinExistence type="predicted"/>
<dbReference type="PROSITE" id="PS50914">
    <property type="entry name" value="BON"/>
    <property type="match status" value="1"/>
</dbReference>
<feature type="domain" description="BON" evidence="2">
    <location>
        <begin position="88"/>
        <end position="156"/>
    </location>
</feature>
<evidence type="ECO:0000259" key="2">
    <source>
        <dbReference type="PROSITE" id="PS50914"/>
    </source>
</evidence>
<keyword evidence="4" id="KW-1185">Reference proteome</keyword>
<reference evidence="4" key="1">
    <citation type="submission" date="2018-07" db="EMBL/GenBank/DDBJ databases">
        <authorList>
            <person name="Peiro R."/>
            <person name="Begona"/>
            <person name="Cbmso G."/>
            <person name="Lopez M."/>
            <person name="Gonzalez S."/>
        </authorList>
    </citation>
    <scope>NUCLEOTIDE SEQUENCE [LARGE SCALE GENOMIC DNA]</scope>
</reference>
<dbReference type="Pfam" id="PF04972">
    <property type="entry name" value="BON"/>
    <property type="match status" value="1"/>
</dbReference>
<sequence length="166" mass="18376">MTIGDEKKDFSREEDYRDFEQRDIENGWPYDDGAGAASRPVGNSAYGEPEANFDRERNGGYRITHAESDGGQTPLSSPVLPETDHRENSDQLEADIADSLQDMPETMLAALDIHADGHIVTLRGAVDTAEERRTIELRVLGTKGVSEVRNFITTMGVDTHIPRDAD</sequence>
<feature type="region of interest" description="Disordered" evidence="1">
    <location>
        <begin position="1"/>
        <end position="90"/>
    </location>
</feature>
<feature type="compositionally biased region" description="Basic and acidic residues" evidence="1">
    <location>
        <begin position="52"/>
        <end position="68"/>
    </location>
</feature>
<dbReference type="AlphaFoldDB" id="A0A376AHM6"/>
<evidence type="ECO:0000313" key="4">
    <source>
        <dbReference type="Proteomes" id="UP000254764"/>
    </source>
</evidence>
<evidence type="ECO:0000256" key="1">
    <source>
        <dbReference type="SAM" id="MobiDB-lite"/>
    </source>
</evidence>
<dbReference type="Gene3D" id="3.30.1340.30">
    <property type="match status" value="1"/>
</dbReference>
<gene>
    <name evidence="3" type="ORF">RHIZ70_3060</name>
</gene>
<dbReference type="OrthoDB" id="7916429at2"/>
<dbReference type="Proteomes" id="UP000254764">
    <property type="component" value="Unassembled WGS sequence"/>
</dbReference>